<evidence type="ECO:0000313" key="3">
    <source>
        <dbReference type="EMBL" id="GAA6411562.1"/>
    </source>
</evidence>
<gene>
    <name evidence="3" type="ORF">K040078D81_56790</name>
</gene>
<keyword evidence="4" id="KW-1185">Reference proteome</keyword>
<dbReference type="PROSITE" id="PS50006">
    <property type="entry name" value="FHA_DOMAIN"/>
    <property type="match status" value="1"/>
</dbReference>
<dbReference type="SMART" id="SM00240">
    <property type="entry name" value="FHA"/>
    <property type="match status" value="1"/>
</dbReference>
<accession>A0ABQ0BJD1</accession>
<reference evidence="3 4" key="1">
    <citation type="submission" date="2024-04" db="EMBL/GenBank/DDBJ databases">
        <title>Defined microbial consortia suppress multidrug-resistant proinflammatory Enterobacteriaceae via ecological control.</title>
        <authorList>
            <person name="Furuichi M."/>
            <person name="Kawaguchi T."/>
            <person name="Pust M."/>
            <person name="Yasuma K."/>
            <person name="Plichta D."/>
            <person name="Hasegawa N."/>
            <person name="Ohya T."/>
            <person name="Bhattarai S."/>
            <person name="Sasajima S."/>
            <person name="Aoto Y."/>
            <person name="Tuganbaev T."/>
            <person name="Yaginuma M."/>
            <person name="Ueda M."/>
            <person name="Okahashi N."/>
            <person name="Amafuji K."/>
            <person name="Kiridooshi Y."/>
            <person name="Sugita K."/>
            <person name="Strazar M."/>
            <person name="Skelly A."/>
            <person name="Suda W."/>
            <person name="Hattori M."/>
            <person name="Nakamoto N."/>
            <person name="Caballero S."/>
            <person name="Norman J."/>
            <person name="Olle B."/>
            <person name="Tanoue T."/>
            <person name="Arita M."/>
            <person name="Bucci V."/>
            <person name="Atarashi K."/>
            <person name="Xavier R."/>
            <person name="Honda K."/>
        </authorList>
    </citation>
    <scope>NUCLEOTIDE SEQUENCE [LARGE SCALE GENOMIC DNA]</scope>
    <source>
        <strain evidence="4">k04-0078-D8-1</strain>
    </source>
</reference>
<keyword evidence="1" id="KW-0812">Transmembrane</keyword>
<dbReference type="InterPro" id="IPR008984">
    <property type="entry name" value="SMAD_FHA_dom_sf"/>
</dbReference>
<dbReference type="EMBL" id="BAABYW010000002">
    <property type="protein sequence ID" value="GAA6411562.1"/>
    <property type="molecule type" value="Genomic_DNA"/>
</dbReference>
<dbReference type="InterPro" id="IPR045962">
    <property type="entry name" value="DUF6382"/>
</dbReference>
<feature type="transmembrane region" description="Helical" evidence="1">
    <location>
        <begin position="237"/>
        <end position="258"/>
    </location>
</feature>
<feature type="domain" description="FHA" evidence="2">
    <location>
        <begin position="380"/>
        <end position="430"/>
    </location>
</feature>
<keyword evidence="1" id="KW-0472">Membrane</keyword>
<dbReference type="Proteomes" id="UP001600943">
    <property type="component" value="Unassembled WGS sequence"/>
</dbReference>
<evidence type="ECO:0000313" key="4">
    <source>
        <dbReference type="Proteomes" id="UP001600943"/>
    </source>
</evidence>
<organism evidence="3 4">
    <name type="scientific">Blautia hominis</name>
    <dbReference type="NCBI Taxonomy" id="2025493"/>
    <lineage>
        <taxon>Bacteria</taxon>
        <taxon>Bacillati</taxon>
        <taxon>Bacillota</taxon>
        <taxon>Clostridia</taxon>
        <taxon>Lachnospirales</taxon>
        <taxon>Lachnospiraceae</taxon>
        <taxon>Blautia</taxon>
    </lineage>
</organism>
<dbReference type="InterPro" id="IPR000253">
    <property type="entry name" value="FHA_dom"/>
</dbReference>
<dbReference type="CDD" id="cd00060">
    <property type="entry name" value="FHA"/>
    <property type="match status" value="1"/>
</dbReference>
<proteinExistence type="predicted"/>
<evidence type="ECO:0000256" key="1">
    <source>
        <dbReference type="SAM" id="Phobius"/>
    </source>
</evidence>
<dbReference type="InterPro" id="IPR050923">
    <property type="entry name" value="Cell_Proc_Reg/RNA_Proc"/>
</dbReference>
<protein>
    <recommendedName>
        <fullName evidence="2">FHA domain-containing protein</fullName>
    </recommendedName>
</protein>
<dbReference type="SUPFAM" id="SSF49879">
    <property type="entry name" value="SMAD/FHA domain"/>
    <property type="match status" value="1"/>
</dbReference>
<dbReference type="Pfam" id="PF19909">
    <property type="entry name" value="DUF6382"/>
    <property type="match status" value="1"/>
</dbReference>
<sequence length="461" mass="53198">MQAEYRREMNHSYLVLKADEEMDPQGYEIKMLLHNTPAGLLPLSVRYIDGEPLFYYEVTSKQSISLLYETKKFGREDLERIFRAAADVIERLEEYLLDIETLLFNPRYIYMDTERQNIYFCCFPVREEKEQAGILELTEYILPKIDHKDAGAVVLGYGVYRESVESGMGADEIRKELRKVTLENLKEGEARQKEEYTQQEYTQQEYTGEAVMTEEKRRQALDAFFEEEEEVEEKHPLLNAVGCIFTLAAAAVCIYLLLHYEIANTFQICIGLSTAAAAGTGAFFVFRLKKAREEKKRKKKELDQLEAWGWERDAEYEREDISEAERYANESPVEKKEADVLDTCGPTILLSPNQENEADACLYWTEEGVQKRFMLTKDMGMIGKLTGSADICLRHPAVSRIHGRIRKGGKDFFISDLNSKNGTLLNDRMLEPEREYLLHNGDKISIAGTELEYRNFQNIGG</sequence>
<comment type="caution">
    <text evidence="3">The sequence shown here is derived from an EMBL/GenBank/DDBJ whole genome shotgun (WGS) entry which is preliminary data.</text>
</comment>
<keyword evidence="1" id="KW-1133">Transmembrane helix</keyword>
<dbReference type="Gene3D" id="2.60.200.20">
    <property type="match status" value="1"/>
</dbReference>
<feature type="transmembrane region" description="Helical" evidence="1">
    <location>
        <begin position="264"/>
        <end position="288"/>
    </location>
</feature>
<dbReference type="RefSeq" id="WP_390410218.1">
    <property type="nucleotide sequence ID" value="NZ_BAABYW010000002.1"/>
</dbReference>
<dbReference type="PANTHER" id="PTHR23308">
    <property type="entry name" value="NUCLEAR INHIBITOR OF PROTEIN PHOSPHATASE-1"/>
    <property type="match status" value="1"/>
</dbReference>
<name>A0ABQ0BJD1_9FIRM</name>
<evidence type="ECO:0000259" key="2">
    <source>
        <dbReference type="PROSITE" id="PS50006"/>
    </source>
</evidence>
<dbReference type="Pfam" id="PF00498">
    <property type="entry name" value="FHA"/>
    <property type="match status" value="1"/>
</dbReference>